<dbReference type="Pfam" id="PF00582">
    <property type="entry name" value="Usp"/>
    <property type="match status" value="1"/>
</dbReference>
<dbReference type="PANTHER" id="PTHR46268:SF6">
    <property type="entry name" value="UNIVERSAL STRESS PROTEIN UP12"/>
    <property type="match status" value="1"/>
</dbReference>
<dbReference type="AlphaFoldDB" id="A0A1H6AHT1"/>
<dbReference type="GeneID" id="39857978"/>
<dbReference type="InterPro" id="IPR006016">
    <property type="entry name" value="UspA"/>
</dbReference>
<dbReference type="Proteomes" id="UP000296733">
    <property type="component" value="Chromosome"/>
</dbReference>
<reference evidence="4 5" key="1">
    <citation type="submission" date="2016-10" db="EMBL/GenBank/DDBJ databases">
        <authorList>
            <person name="de Groot N.N."/>
        </authorList>
    </citation>
    <scope>NUCLEOTIDE SEQUENCE [LARGE SCALE GENOMIC DNA]</scope>
    <source>
        <strain evidence="4 5">CGMCC 1.10331</strain>
    </source>
</reference>
<dbReference type="OrthoDB" id="105697at2157"/>
<keyword evidence="5" id="KW-1185">Reference proteome</keyword>
<gene>
    <name evidence="3" type="ORF">DV707_07780</name>
    <name evidence="4" type="ORF">SAMN04488133_2298</name>
</gene>
<dbReference type="EMBL" id="FNVN01000003">
    <property type="protein sequence ID" value="SEG47316.1"/>
    <property type="molecule type" value="Genomic_DNA"/>
</dbReference>
<accession>A0A1H6AHT1</accession>
<dbReference type="RefSeq" id="WP_103992008.1">
    <property type="nucleotide sequence ID" value="NZ_CP031311.1"/>
</dbReference>
<evidence type="ECO:0000313" key="6">
    <source>
        <dbReference type="Proteomes" id="UP000296733"/>
    </source>
</evidence>
<comment type="similarity">
    <text evidence="1">Belongs to the universal stress protein A family.</text>
</comment>
<sequence length="149" mass="16143">MFENVLLATGGEAASDRATDHAIELAAHHDATLHVLYVVDSDVYDAYSGDEYVDGREGPEHGLEEVGEEAIAAVSERAADRGVDVEGHIEHGQPPETIVEFAREAGVDLVVLGTRRRPDEYRSLLGSVTDRVLRLAEMPVTVVKTPVEP</sequence>
<evidence type="ECO:0000259" key="2">
    <source>
        <dbReference type="Pfam" id="PF00582"/>
    </source>
</evidence>
<dbReference type="SUPFAM" id="SSF52402">
    <property type="entry name" value="Adenine nucleotide alpha hydrolases-like"/>
    <property type="match status" value="1"/>
</dbReference>
<dbReference type="Proteomes" id="UP000236740">
    <property type="component" value="Unassembled WGS sequence"/>
</dbReference>
<dbReference type="EMBL" id="CP031311">
    <property type="protein sequence ID" value="QCC47563.1"/>
    <property type="molecule type" value="Genomic_DNA"/>
</dbReference>
<dbReference type="CDD" id="cd00293">
    <property type="entry name" value="USP-like"/>
    <property type="match status" value="1"/>
</dbReference>
<dbReference type="PANTHER" id="PTHR46268">
    <property type="entry name" value="STRESS RESPONSE PROTEIN NHAX"/>
    <property type="match status" value="1"/>
</dbReference>
<organism evidence="4 5">
    <name type="scientific">Halobellus limi</name>
    <dbReference type="NCBI Taxonomy" id="699433"/>
    <lineage>
        <taxon>Archaea</taxon>
        <taxon>Methanobacteriati</taxon>
        <taxon>Methanobacteriota</taxon>
        <taxon>Stenosarchaea group</taxon>
        <taxon>Halobacteria</taxon>
        <taxon>Halobacteriales</taxon>
        <taxon>Haloferacaceae</taxon>
        <taxon>Halobellus</taxon>
    </lineage>
</organism>
<dbReference type="KEGG" id="hlm:DV707_07780"/>
<evidence type="ECO:0000313" key="4">
    <source>
        <dbReference type="EMBL" id="SEG47316.1"/>
    </source>
</evidence>
<feature type="domain" description="UspA" evidence="2">
    <location>
        <begin position="1"/>
        <end position="144"/>
    </location>
</feature>
<dbReference type="PRINTS" id="PR01438">
    <property type="entry name" value="UNVRSLSTRESS"/>
</dbReference>
<evidence type="ECO:0000256" key="1">
    <source>
        <dbReference type="ARBA" id="ARBA00008791"/>
    </source>
</evidence>
<proteinExistence type="inferred from homology"/>
<reference evidence="3 6" key="2">
    <citation type="journal article" date="2019" name="Nat. Commun.">
        <title>A new type of DNA phosphorothioation-based antiviral system in archaea.</title>
        <authorList>
            <person name="Xiong L."/>
            <person name="Liu S."/>
            <person name="Chen S."/>
            <person name="Xiao Y."/>
            <person name="Zhu B."/>
            <person name="Gao Y."/>
            <person name="Zhang Y."/>
            <person name="Chen B."/>
            <person name="Luo J."/>
            <person name="Deng Z."/>
            <person name="Chen X."/>
            <person name="Wang L."/>
            <person name="Chen S."/>
        </authorList>
    </citation>
    <scope>NUCLEOTIDE SEQUENCE [LARGE SCALE GENOMIC DNA]</scope>
    <source>
        <strain evidence="3 6">CGMCC 1.10331</strain>
    </source>
</reference>
<dbReference type="InterPro" id="IPR014729">
    <property type="entry name" value="Rossmann-like_a/b/a_fold"/>
</dbReference>
<name>A0A1H6AHT1_9EURY</name>
<dbReference type="InterPro" id="IPR006015">
    <property type="entry name" value="Universal_stress_UspA"/>
</dbReference>
<dbReference type="Gene3D" id="3.40.50.620">
    <property type="entry name" value="HUPs"/>
    <property type="match status" value="1"/>
</dbReference>
<protein>
    <submittedName>
        <fullName evidence="3 4">Universal stress protein</fullName>
    </submittedName>
</protein>
<evidence type="ECO:0000313" key="5">
    <source>
        <dbReference type="Proteomes" id="UP000236740"/>
    </source>
</evidence>
<evidence type="ECO:0000313" key="3">
    <source>
        <dbReference type="EMBL" id="QCC47563.1"/>
    </source>
</evidence>